<dbReference type="NCBIfam" id="TIGR00080">
    <property type="entry name" value="pimt"/>
    <property type="match status" value="1"/>
</dbReference>
<evidence type="ECO:0000256" key="1">
    <source>
        <dbReference type="ARBA" id="ARBA00004496"/>
    </source>
</evidence>
<protein>
    <recommendedName>
        <fullName evidence="3">protein-L-isoaspartate(D-aspartate) O-methyltransferase</fullName>
        <ecNumber evidence="3">2.1.1.77</ecNumber>
    </recommendedName>
</protein>
<evidence type="ECO:0000256" key="2">
    <source>
        <dbReference type="ARBA" id="ARBA00005369"/>
    </source>
</evidence>
<sequence length="232" mass="25249">MAWRSSGASNRELIENLWRNKLITDQRVKDAFLTVDRAHYAPRSPYADNPQSIGHRATISAPHMHATAAGSLLSFVSPTPDRPAPRVLDVGSGSGYLTHVLAELAGPKGVVVGLEHIDALRALGEGNMGKSEEGRELLASGRVRFRVGDGRKGWREDGAEEGWDAIHVGAAAVTMHQELLDQLRAPGRLFIPVEGEDGNQYVWAVDKKADGSLEKKRLFGVRYVPLTDAPTE</sequence>
<dbReference type="EC" id="2.1.1.77" evidence="3"/>
<keyword evidence="5" id="KW-0489">Methyltransferase</keyword>
<keyword evidence="4" id="KW-0963">Cytoplasm</keyword>
<dbReference type="OrthoDB" id="73890at2759"/>
<dbReference type="Proteomes" id="UP000813385">
    <property type="component" value="Unassembled WGS sequence"/>
</dbReference>
<dbReference type="InterPro" id="IPR000682">
    <property type="entry name" value="PCMT"/>
</dbReference>
<evidence type="ECO:0000256" key="3">
    <source>
        <dbReference type="ARBA" id="ARBA00011890"/>
    </source>
</evidence>
<evidence type="ECO:0000256" key="7">
    <source>
        <dbReference type="ARBA" id="ARBA00022691"/>
    </source>
</evidence>
<accession>A0A8K0WZW9</accession>
<evidence type="ECO:0000313" key="8">
    <source>
        <dbReference type="EMBL" id="KAH7349624.1"/>
    </source>
</evidence>
<comment type="similarity">
    <text evidence="2">Belongs to the methyltransferase superfamily. L-isoaspartyl/D-aspartyl protein methyltransferase family.</text>
</comment>
<comment type="subcellular location">
    <subcellularLocation>
        <location evidence="1">Cytoplasm</location>
    </subcellularLocation>
</comment>
<dbReference type="Pfam" id="PF01135">
    <property type="entry name" value="PCMT"/>
    <property type="match status" value="1"/>
</dbReference>
<dbReference type="PANTHER" id="PTHR11579:SF0">
    <property type="entry name" value="PROTEIN-L-ISOASPARTATE(D-ASPARTATE) O-METHYLTRANSFERASE"/>
    <property type="match status" value="1"/>
</dbReference>
<dbReference type="AlphaFoldDB" id="A0A8K0WZW9"/>
<evidence type="ECO:0000256" key="6">
    <source>
        <dbReference type="ARBA" id="ARBA00022679"/>
    </source>
</evidence>
<organism evidence="8 9">
    <name type="scientific">Plectosphaerella cucumerina</name>
    <dbReference type="NCBI Taxonomy" id="40658"/>
    <lineage>
        <taxon>Eukaryota</taxon>
        <taxon>Fungi</taxon>
        <taxon>Dikarya</taxon>
        <taxon>Ascomycota</taxon>
        <taxon>Pezizomycotina</taxon>
        <taxon>Sordariomycetes</taxon>
        <taxon>Hypocreomycetidae</taxon>
        <taxon>Glomerellales</taxon>
        <taxon>Plectosphaerellaceae</taxon>
        <taxon>Plectosphaerella</taxon>
    </lineage>
</organism>
<dbReference type="PANTHER" id="PTHR11579">
    <property type="entry name" value="PROTEIN-L-ISOASPARTATE O-METHYLTRANSFERASE"/>
    <property type="match status" value="1"/>
</dbReference>
<keyword evidence="6" id="KW-0808">Transferase</keyword>
<evidence type="ECO:0000256" key="4">
    <source>
        <dbReference type="ARBA" id="ARBA00022490"/>
    </source>
</evidence>
<evidence type="ECO:0000256" key="5">
    <source>
        <dbReference type="ARBA" id="ARBA00022603"/>
    </source>
</evidence>
<proteinExistence type="inferred from homology"/>
<dbReference type="InterPro" id="IPR029063">
    <property type="entry name" value="SAM-dependent_MTases_sf"/>
</dbReference>
<comment type="caution">
    <text evidence="8">The sequence shown here is derived from an EMBL/GenBank/DDBJ whole genome shotgun (WGS) entry which is preliminary data.</text>
</comment>
<name>A0A8K0WZW9_9PEZI</name>
<dbReference type="CDD" id="cd02440">
    <property type="entry name" value="AdoMet_MTases"/>
    <property type="match status" value="1"/>
</dbReference>
<dbReference type="GO" id="GO:0004719">
    <property type="term" value="F:protein-L-isoaspartate (D-aspartate) O-methyltransferase activity"/>
    <property type="evidence" value="ECO:0007669"/>
    <property type="project" value="UniProtKB-EC"/>
</dbReference>
<reference evidence="8" key="1">
    <citation type="journal article" date="2021" name="Nat. Commun.">
        <title>Genetic determinants of endophytism in the Arabidopsis root mycobiome.</title>
        <authorList>
            <person name="Mesny F."/>
            <person name="Miyauchi S."/>
            <person name="Thiergart T."/>
            <person name="Pickel B."/>
            <person name="Atanasova L."/>
            <person name="Karlsson M."/>
            <person name="Huettel B."/>
            <person name="Barry K.W."/>
            <person name="Haridas S."/>
            <person name="Chen C."/>
            <person name="Bauer D."/>
            <person name="Andreopoulos W."/>
            <person name="Pangilinan J."/>
            <person name="LaButti K."/>
            <person name="Riley R."/>
            <person name="Lipzen A."/>
            <person name="Clum A."/>
            <person name="Drula E."/>
            <person name="Henrissat B."/>
            <person name="Kohler A."/>
            <person name="Grigoriev I.V."/>
            <person name="Martin F.M."/>
            <person name="Hacquard S."/>
        </authorList>
    </citation>
    <scope>NUCLEOTIDE SEQUENCE</scope>
    <source>
        <strain evidence="8">MPI-CAGE-AT-0016</strain>
    </source>
</reference>
<keyword evidence="9" id="KW-1185">Reference proteome</keyword>
<dbReference type="GO" id="GO:0032259">
    <property type="term" value="P:methylation"/>
    <property type="evidence" value="ECO:0007669"/>
    <property type="project" value="UniProtKB-KW"/>
</dbReference>
<evidence type="ECO:0000313" key="9">
    <source>
        <dbReference type="Proteomes" id="UP000813385"/>
    </source>
</evidence>
<dbReference type="GO" id="GO:0005737">
    <property type="term" value="C:cytoplasm"/>
    <property type="evidence" value="ECO:0007669"/>
    <property type="project" value="UniProtKB-SubCell"/>
</dbReference>
<keyword evidence="7" id="KW-0949">S-adenosyl-L-methionine</keyword>
<gene>
    <name evidence="8" type="ORF">B0T11DRAFT_133255</name>
</gene>
<dbReference type="SUPFAM" id="SSF53335">
    <property type="entry name" value="S-adenosyl-L-methionine-dependent methyltransferases"/>
    <property type="match status" value="1"/>
</dbReference>
<dbReference type="Gene3D" id="3.40.50.150">
    <property type="entry name" value="Vaccinia Virus protein VP39"/>
    <property type="match status" value="1"/>
</dbReference>
<dbReference type="EMBL" id="JAGPXD010000006">
    <property type="protein sequence ID" value="KAH7349624.1"/>
    <property type="molecule type" value="Genomic_DNA"/>
</dbReference>